<evidence type="ECO:0000313" key="2">
    <source>
        <dbReference type="EMBL" id="KPV77775.1"/>
    </source>
</evidence>
<dbReference type="Gene3D" id="2.120.10.30">
    <property type="entry name" value="TolB, C-terminal domain"/>
    <property type="match status" value="1"/>
</dbReference>
<evidence type="ECO:0000259" key="1">
    <source>
        <dbReference type="Pfam" id="PF08450"/>
    </source>
</evidence>
<feature type="domain" description="SMP-30/Gluconolactonase/LRE-like region" evidence="1">
    <location>
        <begin position="222"/>
        <end position="382"/>
    </location>
</feature>
<gene>
    <name evidence="2" type="ORF">RHOBADRAFT_51588</name>
</gene>
<dbReference type="SUPFAM" id="SSF63829">
    <property type="entry name" value="Calcium-dependent phosphotriesterase"/>
    <property type="match status" value="1"/>
</dbReference>
<protein>
    <recommendedName>
        <fullName evidence="1">SMP-30/Gluconolactonase/LRE-like region domain-containing protein</fullName>
    </recommendedName>
</protein>
<dbReference type="OrthoDB" id="423498at2759"/>
<accession>A0A194SBE2</accession>
<sequence length="438" mass="47019">MASRTAAQLPATAQWYPLKDNAVLPAPLARDPLDPSCYSYDPHTGALVAPLDPNKPFVAHHPDFVALLGPNPSLDLVAAHDDYPLFHEAGIWLNETNEVVFTANCNPDFRNPLGKLRLDGSRPLASSWDVVEPQPAPGTQPSVVAINGGTLFGDNLLLCCQGTDAVPSSLSLVSPSPPHTSRPILNNLHGRPFNAINDVVVLPPFPHPTDRVDLHGEAATTIWFTDPTYAYMQRSPGYKNHPPQLPNQVYCFSPATGEVRCVADGFAMPNGICFNHAGSLCYITDTGMIAGDGSIHPQRPSTIYVYDVVRPDPARGEDEHWGPRLEGRRVFAYVDCGVPDGIKTDKAGNVYSGVGDGVAIWNQHGTLLGKITLFPSSPAAVVLPSSLPLAAAAKPKTRYCANFCLCPGGRLCILAEDRVYVARLDEGKVSGSLLPERA</sequence>
<dbReference type="InterPro" id="IPR013658">
    <property type="entry name" value="SGL"/>
</dbReference>
<dbReference type="PANTHER" id="PTHR47064:SF2">
    <property type="entry name" value="SMP-30_GLUCONOLACTONASE_LRE-LIKE REGION DOMAIN-CONTAINING PROTEIN-RELATED"/>
    <property type="match status" value="1"/>
</dbReference>
<dbReference type="EMBL" id="KQ474074">
    <property type="protein sequence ID" value="KPV77775.1"/>
    <property type="molecule type" value="Genomic_DNA"/>
</dbReference>
<dbReference type="InterPro" id="IPR011042">
    <property type="entry name" value="6-blade_b-propeller_TolB-like"/>
</dbReference>
<dbReference type="InterPro" id="IPR052988">
    <property type="entry name" value="Oryzine_lactonohydrolase"/>
</dbReference>
<dbReference type="PANTHER" id="PTHR47064">
    <property type="entry name" value="PUTATIVE (AFU_ORTHOLOGUE AFUA_1G08990)-RELATED"/>
    <property type="match status" value="1"/>
</dbReference>
<proteinExistence type="predicted"/>
<name>A0A194SBE2_RHOGW</name>
<dbReference type="AlphaFoldDB" id="A0A194SBE2"/>
<dbReference type="RefSeq" id="XP_018273824.1">
    <property type="nucleotide sequence ID" value="XM_018415915.1"/>
</dbReference>
<keyword evidence="3" id="KW-1185">Reference proteome</keyword>
<dbReference type="GeneID" id="28976363"/>
<organism evidence="2 3">
    <name type="scientific">Rhodotorula graminis (strain WP1)</name>
    <dbReference type="NCBI Taxonomy" id="578459"/>
    <lineage>
        <taxon>Eukaryota</taxon>
        <taxon>Fungi</taxon>
        <taxon>Dikarya</taxon>
        <taxon>Basidiomycota</taxon>
        <taxon>Pucciniomycotina</taxon>
        <taxon>Microbotryomycetes</taxon>
        <taxon>Sporidiobolales</taxon>
        <taxon>Sporidiobolaceae</taxon>
        <taxon>Rhodotorula</taxon>
    </lineage>
</organism>
<dbReference type="Proteomes" id="UP000053890">
    <property type="component" value="Unassembled WGS sequence"/>
</dbReference>
<dbReference type="STRING" id="578459.A0A194SBE2"/>
<dbReference type="Pfam" id="PF08450">
    <property type="entry name" value="SGL"/>
    <property type="match status" value="1"/>
</dbReference>
<dbReference type="OMA" id="RVYAGCG"/>
<evidence type="ECO:0000313" key="3">
    <source>
        <dbReference type="Proteomes" id="UP000053890"/>
    </source>
</evidence>
<reference evidence="2 3" key="1">
    <citation type="journal article" date="2015" name="Front. Microbiol.">
        <title>Genome sequence of the plant growth promoting endophytic yeast Rhodotorula graminis WP1.</title>
        <authorList>
            <person name="Firrincieli A."/>
            <person name="Otillar R."/>
            <person name="Salamov A."/>
            <person name="Schmutz J."/>
            <person name="Khan Z."/>
            <person name="Redman R.S."/>
            <person name="Fleck N.D."/>
            <person name="Lindquist E."/>
            <person name="Grigoriev I.V."/>
            <person name="Doty S.L."/>
        </authorList>
    </citation>
    <scope>NUCLEOTIDE SEQUENCE [LARGE SCALE GENOMIC DNA]</scope>
    <source>
        <strain evidence="2 3">WP1</strain>
    </source>
</reference>